<organism evidence="2 3">
    <name type="scientific">Sphingobium subterraneum</name>
    <dbReference type="NCBI Taxonomy" id="627688"/>
    <lineage>
        <taxon>Bacteria</taxon>
        <taxon>Pseudomonadati</taxon>
        <taxon>Pseudomonadota</taxon>
        <taxon>Alphaproteobacteria</taxon>
        <taxon>Sphingomonadales</taxon>
        <taxon>Sphingomonadaceae</taxon>
        <taxon>Sphingobium</taxon>
    </lineage>
</organism>
<keyword evidence="3" id="KW-1185">Reference proteome</keyword>
<name>A0A841IZC9_9SPHN</name>
<dbReference type="EMBL" id="JACIJP010000002">
    <property type="protein sequence ID" value="MBB6123690.1"/>
    <property type="molecule type" value="Genomic_DNA"/>
</dbReference>
<dbReference type="AlphaFoldDB" id="A0A841IZC9"/>
<keyword evidence="1 2" id="KW-0378">Hydrolase</keyword>
<dbReference type="Pfam" id="PF06500">
    <property type="entry name" value="FrsA-like"/>
    <property type="match status" value="1"/>
</dbReference>
<dbReference type="InterPro" id="IPR029058">
    <property type="entry name" value="AB_hydrolase_fold"/>
</dbReference>
<evidence type="ECO:0000313" key="2">
    <source>
        <dbReference type="EMBL" id="MBB6123690.1"/>
    </source>
</evidence>
<comment type="caution">
    <text evidence="2">The sequence shown here is derived from an EMBL/GenBank/DDBJ whole genome shotgun (WGS) entry which is preliminary data.</text>
</comment>
<proteinExistence type="predicted"/>
<dbReference type="InterPro" id="IPR050261">
    <property type="entry name" value="FrsA_esterase"/>
</dbReference>
<dbReference type="InterPro" id="IPR010520">
    <property type="entry name" value="FrsA-like"/>
</dbReference>
<dbReference type="Proteomes" id="UP000552700">
    <property type="component" value="Unassembled WGS sequence"/>
</dbReference>
<dbReference type="Gene3D" id="3.40.50.1820">
    <property type="entry name" value="alpha/beta hydrolase"/>
    <property type="match status" value="1"/>
</dbReference>
<dbReference type="PANTHER" id="PTHR22946:SF12">
    <property type="entry name" value="CONIDIAL PIGMENT BIOSYNTHESIS PROTEIN AYG1 (AFU_ORTHOLOGUE AFUA_2G17550)"/>
    <property type="match status" value="1"/>
</dbReference>
<accession>A0A841IZC9</accession>
<evidence type="ECO:0000313" key="3">
    <source>
        <dbReference type="Proteomes" id="UP000552700"/>
    </source>
</evidence>
<dbReference type="RefSeq" id="WP_184079059.1">
    <property type="nucleotide sequence ID" value="NZ_JACIJP010000002.1"/>
</dbReference>
<protein>
    <submittedName>
        <fullName evidence="2">Dienelactone hydrolase</fullName>
    </submittedName>
</protein>
<reference evidence="2 3" key="1">
    <citation type="submission" date="2020-08" db="EMBL/GenBank/DDBJ databases">
        <title>Genomic Encyclopedia of Type Strains, Phase IV (KMG-IV): sequencing the most valuable type-strain genomes for metagenomic binning, comparative biology and taxonomic classification.</title>
        <authorList>
            <person name="Goeker M."/>
        </authorList>
    </citation>
    <scope>NUCLEOTIDE SEQUENCE [LARGE SCALE GENOMIC DNA]</scope>
    <source>
        <strain evidence="2 3">DSM 102255</strain>
    </source>
</reference>
<gene>
    <name evidence="2" type="ORF">FHS92_001419</name>
</gene>
<dbReference type="PANTHER" id="PTHR22946">
    <property type="entry name" value="DIENELACTONE HYDROLASE DOMAIN-CONTAINING PROTEIN-RELATED"/>
    <property type="match status" value="1"/>
</dbReference>
<dbReference type="SUPFAM" id="SSF53474">
    <property type="entry name" value="alpha/beta-Hydrolases"/>
    <property type="match status" value="1"/>
</dbReference>
<evidence type="ECO:0000256" key="1">
    <source>
        <dbReference type="ARBA" id="ARBA00022801"/>
    </source>
</evidence>
<sequence>MFEYFPNNYAWSLSVAASLSIGGEMSEIDIACKPLSATTSTLSRAAAEEAWYQNWSRLGEHLLDLADKDLGRGWKFSAGEKLLRACNYFLIAERNMSHADPRRLATYRKAHNAFAEGVSSRGDRAERITVPYKGKELAGWLHLPEGQGPHPCMIFLNGFDSIKEMHYLMYAKSAAKRGIAMLFVDQEGTGEAQRFHHLPKGHDTEISAGLFVDALEKHGSIDANRIGVAGISAGGYDAPRVAAFEKRLKCCVCVGALFYIDQATQDMFLGKGKNVSEGLSNMAEHLMTVTCKDDIHEAVAEFARRDLTDVIAQLECPLLVAHGENDRQVPLYHAEKTVEGAVNAAEAELKVFTIGEGSCEHCGIDIKSMTADYCLDWVADRLGGTVG</sequence>
<dbReference type="GO" id="GO:0016787">
    <property type="term" value="F:hydrolase activity"/>
    <property type="evidence" value="ECO:0007669"/>
    <property type="project" value="UniProtKB-KW"/>
</dbReference>